<dbReference type="Gene3D" id="3.30.450.150">
    <property type="entry name" value="Haem-degrading domain"/>
    <property type="match status" value="1"/>
</dbReference>
<dbReference type="Proteomes" id="UP000005222">
    <property type="component" value="Chromosome K"/>
</dbReference>
<reference evidence="2" key="1">
    <citation type="submission" date="2011-10" db="EMBL/GenBank/DDBJ databases">
        <authorList>
            <person name="Genoscope - CEA"/>
        </authorList>
    </citation>
    <scope>NUCLEOTIDE SEQUENCE</scope>
</reference>
<name>G8Y6D2_PICSO</name>
<evidence type="ECO:0000313" key="2">
    <source>
        <dbReference type="EMBL" id="CCE84162.1"/>
    </source>
</evidence>
<reference evidence="3" key="2">
    <citation type="journal article" date="2012" name="G3 (Bethesda)">
        <title>Pichia sorbitophila, an interspecies yeast hybrid reveals early steps of genome resolution following polyploidization.</title>
        <authorList>
            <person name="Leh Louis V."/>
            <person name="Despons L."/>
            <person name="Friedrich A."/>
            <person name="Martin T."/>
            <person name="Durrens P."/>
            <person name="Casaregola S."/>
            <person name="Neuveglise C."/>
            <person name="Fairhead C."/>
            <person name="Marck C."/>
            <person name="Cruz J.A."/>
            <person name="Straub M.L."/>
            <person name="Kugler V."/>
            <person name="Sacerdot C."/>
            <person name="Uzunov Z."/>
            <person name="Thierry A."/>
            <person name="Weiss S."/>
            <person name="Bleykasten C."/>
            <person name="De Montigny J."/>
            <person name="Jacques N."/>
            <person name="Jung P."/>
            <person name="Lemaire M."/>
            <person name="Mallet S."/>
            <person name="Morel G."/>
            <person name="Richard G.F."/>
            <person name="Sarkar A."/>
            <person name="Savel G."/>
            <person name="Schacherer J."/>
            <person name="Seret M.L."/>
            <person name="Talla E."/>
            <person name="Samson G."/>
            <person name="Jubin C."/>
            <person name="Poulain J."/>
            <person name="Vacherie B."/>
            <person name="Barbe V."/>
            <person name="Pelletier E."/>
            <person name="Sherman D.J."/>
            <person name="Westhof E."/>
            <person name="Weissenbach J."/>
            <person name="Baret P.V."/>
            <person name="Wincker P."/>
            <person name="Gaillardin C."/>
            <person name="Dujon B."/>
            <person name="Souciet J.L."/>
        </authorList>
    </citation>
    <scope>NUCLEOTIDE SEQUENCE [LARGE SCALE GENOMIC DNA]</scope>
    <source>
        <strain evidence="3">ATCC MYA-4447 / BCRC 22081 / CBS 7064 / NBRC 10061 / NRRL Y-12695</strain>
    </source>
</reference>
<dbReference type="InParanoid" id="G8Y6D2"/>
<dbReference type="InterPro" id="IPR010371">
    <property type="entry name" value="YBR137W-like"/>
</dbReference>
<evidence type="ECO:0000313" key="1">
    <source>
        <dbReference type="EMBL" id="CCE83131.1"/>
    </source>
</evidence>
<dbReference type="PANTHER" id="PTHR28255:SF1">
    <property type="entry name" value="UPF0303 PROTEIN YBR137W"/>
    <property type="match status" value="1"/>
</dbReference>
<evidence type="ECO:0000313" key="3">
    <source>
        <dbReference type="Proteomes" id="UP000005222"/>
    </source>
</evidence>
<dbReference type="SUPFAM" id="SSF143744">
    <property type="entry name" value="GlcG-like"/>
    <property type="match status" value="1"/>
</dbReference>
<dbReference type="STRING" id="559304.G8Y6D2"/>
<dbReference type="FunCoup" id="G8Y6D2">
    <property type="interactions" value="51"/>
</dbReference>
<dbReference type="PANTHER" id="PTHR28255">
    <property type="match status" value="1"/>
</dbReference>
<dbReference type="EMBL" id="FO082049">
    <property type="protein sequence ID" value="CCE83131.1"/>
    <property type="molecule type" value="Genomic_DNA"/>
</dbReference>
<dbReference type="InterPro" id="IPR038084">
    <property type="entry name" value="PduO/GlcC-like_sf"/>
</dbReference>
<dbReference type="Pfam" id="PF03928">
    <property type="entry name" value="HbpS-like"/>
    <property type="match status" value="1"/>
</dbReference>
<organism evidence="2 3">
    <name type="scientific">Pichia sorbitophila (strain ATCC MYA-4447 / BCRC 22081 / CBS 7064 / NBRC 10061 / NRRL Y-12695)</name>
    <name type="common">Hybrid yeast</name>
    <dbReference type="NCBI Taxonomy" id="559304"/>
    <lineage>
        <taxon>Eukaryota</taxon>
        <taxon>Fungi</taxon>
        <taxon>Dikarya</taxon>
        <taxon>Ascomycota</taxon>
        <taxon>Saccharomycotina</taxon>
        <taxon>Pichiomycetes</taxon>
        <taxon>Debaryomycetaceae</taxon>
        <taxon>Millerozyma</taxon>
    </lineage>
</organism>
<accession>G8Y6D2</accession>
<dbReference type="GO" id="GO:0006620">
    <property type="term" value="P:post-translational protein targeting to endoplasmic reticulum membrane"/>
    <property type="evidence" value="ECO:0007669"/>
    <property type="project" value="TreeGrafter"/>
</dbReference>
<dbReference type="PIRSF" id="PIRSF008757">
    <property type="entry name" value="UCP008757"/>
    <property type="match status" value="1"/>
</dbReference>
<dbReference type="eggNOG" id="ENOG502S03S">
    <property type="taxonomic scope" value="Eukaryota"/>
</dbReference>
<proteinExistence type="predicted"/>
<dbReference type="InterPro" id="IPR005624">
    <property type="entry name" value="PduO/GlcC-like"/>
</dbReference>
<dbReference type="OrthoDB" id="2209940at2759"/>
<sequence>MADIYQESLKQLDDREISTVLSSFGVDVAWEIGTLARKKALEEYPSKAIVIDISLPSGQVLFHTATKSDATIDNDEWVARKKRTAFRFGKSSFYVGQKLRQKNKTIEEAMFVSSKDYATHGGSVPIRVKNVGSVVAALTISGLAQEEDHLFAIDILSKVASKD</sequence>
<dbReference type="HOGENOM" id="CLU_101036_1_1_1"/>
<keyword evidence="3" id="KW-1185">Reference proteome</keyword>
<dbReference type="Proteomes" id="UP000005222">
    <property type="component" value="Chromosome L"/>
</dbReference>
<dbReference type="GO" id="GO:0072380">
    <property type="term" value="C:TRC complex"/>
    <property type="evidence" value="ECO:0007669"/>
    <property type="project" value="TreeGrafter"/>
</dbReference>
<dbReference type="EMBL" id="FO082048">
    <property type="protein sequence ID" value="CCE84162.1"/>
    <property type="molecule type" value="Genomic_DNA"/>
</dbReference>
<dbReference type="AlphaFoldDB" id="G8Y6D2"/>
<gene>
    <name evidence="2" type="primary">Piso0_003703</name>
    <name evidence="1" type="ORF">GNLVRS01_PISO0K00714g</name>
    <name evidence="2" type="ORF">GNLVRS01_PISO0L00715g</name>
</gene>
<protein>
    <submittedName>
        <fullName evidence="2">Piso0_003703 protein</fullName>
    </submittedName>
</protein>